<feature type="region of interest" description="Disordered" evidence="1">
    <location>
        <begin position="175"/>
        <end position="199"/>
    </location>
</feature>
<feature type="compositionally biased region" description="Low complexity" evidence="1">
    <location>
        <begin position="175"/>
        <end position="187"/>
    </location>
</feature>
<evidence type="ECO:0000259" key="2">
    <source>
        <dbReference type="Pfam" id="PF00078"/>
    </source>
</evidence>
<dbReference type="AlphaFoldDB" id="G0SFP6"/>
<evidence type="ECO:0000256" key="1">
    <source>
        <dbReference type="SAM" id="MobiDB-lite"/>
    </source>
</evidence>
<feature type="domain" description="Reverse transcriptase" evidence="2">
    <location>
        <begin position="515"/>
        <end position="650"/>
    </location>
</feature>
<feature type="compositionally biased region" description="Low complexity" evidence="1">
    <location>
        <begin position="1"/>
        <end position="12"/>
    </location>
</feature>
<sequence length="741" mass="80323">MTQTPAPAVAPASPEPPSPPAPATPAGQAQCGTPPASTSQRQTPQKQRRWADVAAAPPRSTRNKEQTTRSHLSSADARVQPSSSDRSSSKRVFLQVDKADPSNAFWSQASPAEVINAAPASSRADAASVFIIRISAATPIVSQGRVLKPTREQRAASRKAGRAAYKAKVAECKRSTSTPAATLATPSQNSLPGEEKRSTQDFSVILSESSSDKANSSSSSLSPPDWVLVSRSKAKKAFAGRISKRAFTRSNLERAVSHGLLELAVRHKLPLVCVQEPEVIRGKVRRHPGFTTNPGGELLTTWIAAAGLVILNPSGETHNRGSVLDLALGPPRAFARFAHWVSDHRALLVSVPTSPPQRLPPPLLLPFDRYEAARAEFDAYSLPLLAPSQRRALSWMTSRGWYTTTRYYQEKIAQATTAKDWGRILRWRNDPMDERPSVINVAGATLMDTEDIAAYMAREAFRPATVASAPIPEHAGPRLSPHIADALILPAFLQRLVPHLPSPETIARLAADFCTARSFSFRWARSTFRTDSGLPQGSPWSPILFVLFTLPLARPSQGAAFAYMDDYAQHTWSRDPFQLVYHPSLRASELCEKARGLGLRIDPRKTNALYIPPRGRGATKSRMDSSRIRVSGGGQDVVPSHSIKWLGVTLDSRLSLKAQVSARASATTSLVGGDLGLNVSPPAIRSLPDLLLGHSKNGLGYISSHKASAPDRNLGSQNYLAYELGLVSNQLRNPNLLERPI</sequence>
<evidence type="ECO:0000313" key="4">
    <source>
        <dbReference type="Proteomes" id="UP000008066"/>
    </source>
</evidence>
<reference evidence="3 4" key="1">
    <citation type="journal article" date="2011" name="Cell">
        <title>Insight into structure and assembly of the nuclear pore complex by utilizing the genome of a eukaryotic thermophile.</title>
        <authorList>
            <person name="Amlacher S."/>
            <person name="Sarges P."/>
            <person name="Flemming D."/>
            <person name="van Noort V."/>
            <person name="Kunze R."/>
            <person name="Devos D.P."/>
            <person name="Arumugam M."/>
            <person name="Bork P."/>
            <person name="Hurt E."/>
        </authorList>
    </citation>
    <scope>NUCLEOTIDE SEQUENCE [LARGE SCALE GENOMIC DNA]</scope>
    <source>
        <strain evidence="4">DSM 1495 / CBS 144.50 / IMI 039719</strain>
    </source>
</reference>
<accession>G0SFP6</accession>
<protein>
    <recommendedName>
        <fullName evidence="2">Reverse transcriptase domain-containing protein</fullName>
    </recommendedName>
</protein>
<dbReference type="SUPFAM" id="SSF56219">
    <property type="entry name" value="DNase I-like"/>
    <property type="match status" value="1"/>
</dbReference>
<organism evidence="4">
    <name type="scientific">Chaetomium thermophilum (strain DSM 1495 / CBS 144.50 / IMI 039719)</name>
    <name type="common">Thermochaetoides thermophila</name>
    <dbReference type="NCBI Taxonomy" id="759272"/>
    <lineage>
        <taxon>Eukaryota</taxon>
        <taxon>Fungi</taxon>
        <taxon>Dikarya</taxon>
        <taxon>Ascomycota</taxon>
        <taxon>Pezizomycotina</taxon>
        <taxon>Sordariomycetes</taxon>
        <taxon>Sordariomycetidae</taxon>
        <taxon>Sordariales</taxon>
        <taxon>Chaetomiaceae</taxon>
        <taxon>Thermochaetoides</taxon>
    </lineage>
</organism>
<gene>
    <name evidence="3" type="ORF">CTHT_0071610</name>
</gene>
<keyword evidence="4" id="KW-1185">Reference proteome</keyword>
<dbReference type="Gene3D" id="3.60.10.10">
    <property type="entry name" value="Endonuclease/exonuclease/phosphatase"/>
    <property type="match status" value="1"/>
</dbReference>
<dbReference type="InterPro" id="IPR000477">
    <property type="entry name" value="RT_dom"/>
</dbReference>
<dbReference type="Proteomes" id="UP000008066">
    <property type="component" value="Unassembled WGS sequence"/>
</dbReference>
<dbReference type="PANTHER" id="PTHR33481">
    <property type="entry name" value="REVERSE TRANSCRIPTASE"/>
    <property type="match status" value="1"/>
</dbReference>
<feature type="compositionally biased region" description="Pro residues" evidence="1">
    <location>
        <begin position="13"/>
        <end position="23"/>
    </location>
</feature>
<dbReference type="RefSeq" id="XP_006697429.1">
    <property type="nucleotide sequence ID" value="XM_006697366.1"/>
</dbReference>
<dbReference type="HOGENOM" id="CLU_374676_0_0_1"/>
<dbReference type="OrthoDB" id="4842715at2759"/>
<name>G0SFP6_CHATD</name>
<dbReference type="STRING" id="759272.G0SFP6"/>
<evidence type="ECO:0000313" key="3">
    <source>
        <dbReference type="EMBL" id="EGS17811.1"/>
    </source>
</evidence>
<dbReference type="EMBL" id="GL988047">
    <property type="protein sequence ID" value="EGS17811.1"/>
    <property type="molecule type" value="Genomic_DNA"/>
</dbReference>
<dbReference type="KEGG" id="cthr:CTHT_0071610"/>
<feature type="compositionally biased region" description="Polar residues" evidence="1">
    <location>
        <begin position="35"/>
        <end position="45"/>
    </location>
</feature>
<dbReference type="InterPro" id="IPR036691">
    <property type="entry name" value="Endo/exonu/phosph_ase_sf"/>
</dbReference>
<dbReference type="PANTHER" id="PTHR33481:SF1">
    <property type="entry name" value="ENDONUCLEASE_EXONUCLEASE_PHOSPHATASE DOMAIN-CONTAINING PROTEIN-RELATED"/>
    <property type="match status" value="1"/>
</dbReference>
<dbReference type="Pfam" id="PF00078">
    <property type="entry name" value="RVT_1"/>
    <property type="match status" value="1"/>
</dbReference>
<dbReference type="GeneID" id="18261199"/>
<feature type="region of interest" description="Disordered" evidence="1">
    <location>
        <begin position="1"/>
        <end position="91"/>
    </location>
</feature>
<proteinExistence type="predicted"/>